<dbReference type="RefSeq" id="WP_115570397.1">
    <property type="nucleotide sequence ID" value="NZ_NXLT01000001.1"/>
</dbReference>
<dbReference type="InterPro" id="IPR016037">
    <property type="entry name" value="DHQ_synth_AroB"/>
</dbReference>
<dbReference type="InterPro" id="IPR050071">
    <property type="entry name" value="Dehydroquinate_synthase"/>
</dbReference>
<dbReference type="SUPFAM" id="SSF56796">
    <property type="entry name" value="Dehydroquinate synthase-like"/>
    <property type="match status" value="1"/>
</dbReference>
<evidence type="ECO:0000313" key="22">
    <source>
        <dbReference type="EMBL" id="RDU68447.1"/>
    </source>
</evidence>
<dbReference type="InterPro" id="IPR030960">
    <property type="entry name" value="DHQS/DOIS_N"/>
</dbReference>
<protein>
    <recommendedName>
        <fullName evidence="9 19">3-dehydroquinate synthase</fullName>
        <shortName evidence="19">DHQS</shortName>
        <ecNumber evidence="8 19">4.2.3.4</ecNumber>
    </recommendedName>
</protein>
<evidence type="ECO:0000256" key="19">
    <source>
        <dbReference type="HAMAP-Rule" id="MF_00110"/>
    </source>
</evidence>
<dbReference type="GO" id="GO:0046872">
    <property type="term" value="F:metal ion binding"/>
    <property type="evidence" value="ECO:0007669"/>
    <property type="project" value="UniProtKB-KW"/>
</dbReference>
<evidence type="ECO:0000256" key="16">
    <source>
        <dbReference type="ARBA" id="ARBA00023141"/>
    </source>
</evidence>
<dbReference type="CDD" id="cd08195">
    <property type="entry name" value="DHQS"/>
    <property type="match status" value="1"/>
</dbReference>
<evidence type="ECO:0000256" key="12">
    <source>
        <dbReference type="ARBA" id="ARBA00022723"/>
    </source>
</evidence>
<dbReference type="GO" id="GO:0009423">
    <property type="term" value="P:chorismate biosynthetic process"/>
    <property type="evidence" value="ECO:0007669"/>
    <property type="project" value="UniProtKB-UniRule"/>
</dbReference>
<comment type="catalytic activity">
    <reaction evidence="1 19">
        <text>7-phospho-2-dehydro-3-deoxy-D-arabino-heptonate = 3-dehydroquinate + phosphate</text>
        <dbReference type="Rhea" id="RHEA:21968"/>
        <dbReference type="ChEBI" id="CHEBI:32364"/>
        <dbReference type="ChEBI" id="CHEBI:43474"/>
        <dbReference type="ChEBI" id="CHEBI:58394"/>
        <dbReference type="EC" id="4.2.3.4"/>
    </reaction>
</comment>
<dbReference type="Pfam" id="PF24621">
    <property type="entry name" value="DHQS_C"/>
    <property type="match status" value="1"/>
</dbReference>
<keyword evidence="15 19" id="KW-0520">NAD</keyword>
<evidence type="ECO:0000256" key="13">
    <source>
        <dbReference type="ARBA" id="ARBA00022741"/>
    </source>
</evidence>
<evidence type="ECO:0000256" key="17">
    <source>
        <dbReference type="ARBA" id="ARBA00023239"/>
    </source>
</evidence>
<evidence type="ECO:0000259" key="21">
    <source>
        <dbReference type="Pfam" id="PF24621"/>
    </source>
</evidence>
<comment type="subcellular location">
    <subcellularLocation>
        <location evidence="5 19">Cytoplasm</location>
    </subcellularLocation>
</comment>
<feature type="binding site" evidence="19">
    <location>
        <position position="177"/>
    </location>
    <ligand>
        <name>Zn(2+)</name>
        <dbReference type="ChEBI" id="CHEBI:29105"/>
    </ligand>
</feature>
<dbReference type="GO" id="GO:0008652">
    <property type="term" value="P:amino acid biosynthetic process"/>
    <property type="evidence" value="ECO:0007669"/>
    <property type="project" value="UniProtKB-KW"/>
</dbReference>
<dbReference type="InterPro" id="IPR056179">
    <property type="entry name" value="DHQS_C"/>
</dbReference>
<keyword evidence="13 19" id="KW-0547">Nucleotide-binding</keyword>
<dbReference type="Pfam" id="PF01761">
    <property type="entry name" value="DHQ_synthase"/>
    <property type="match status" value="1"/>
</dbReference>
<keyword evidence="16 19" id="KW-0057">Aromatic amino acid biosynthesis</keyword>
<dbReference type="PANTHER" id="PTHR43622:SF7">
    <property type="entry name" value="3-DEHYDROQUINATE SYNTHASE, CHLOROPLASTIC"/>
    <property type="match status" value="1"/>
</dbReference>
<evidence type="ECO:0000256" key="1">
    <source>
        <dbReference type="ARBA" id="ARBA00001393"/>
    </source>
</evidence>
<evidence type="ECO:0000259" key="20">
    <source>
        <dbReference type="Pfam" id="PF01761"/>
    </source>
</evidence>
<organism evidence="22 23">
    <name type="scientific">Helicobacter equorum</name>
    <dbReference type="NCBI Taxonomy" id="361872"/>
    <lineage>
        <taxon>Bacteria</taxon>
        <taxon>Pseudomonadati</taxon>
        <taxon>Campylobacterota</taxon>
        <taxon>Epsilonproteobacteria</taxon>
        <taxon>Campylobacterales</taxon>
        <taxon>Helicobacteraceae</taxon>
        <taxon>Helicobacter</taxon>
    </lineage>
</organism>
<reference evidence="22 23" key="1">
    <citation type="submission" date="2018-04" db="EMBL/GenBank/DDBJ databases">
        <title>Novel Campyloabacter and Helicobacter Species and Strains.</title>
        <authorList>
            <person name="Mannion A.J."/>
            <person name="Shen Z."/>
            <person name="Fox J.G."/>
        </authorList>
    </citation>
    <scope>NUCLEOTIDE SEQUENCE [LARGE SCALE GENOMIC DNA]</scope>
    <source>
        <strain evidence="22 23">MIT 12-6600</strain>
    </source>
</reference>
<dbReference type="HAMAP" id="MF_00110">
    <property type="entry name" value="DHQ_synthase"/>
    <property type="match status" value="1"/>
</dbReference>
<sequence length="349" mass="39282">MREIIIHTPTKEYSVFIDETHNLEPIVHNGKVLIVSNPKVAGLHLSKIIAKIMAKEVYVCIIPDGEAYKDFKSVEYILECAFTHRLDRNSLFVALGGGVVGDIVGFVSGIYQRGVEFIQIPTTLLAQVDSSVGGKTGINNAFGKNLVGLFHQPKAVYANLDLLATLDSREFSAGVAEIIKMAVCFDKEFFAYLQNATLDDRQILEYVIAKSIEIKARVVSQDEKEKGLRAALNYGHTFGHVIENLTHYTSYLHGECVAIGMCMANDLAHKLGLMAQEEVECIKHLLSRYNLPTYYKIADVREFWEKFFLDKKSKDSKITFILPNHIGDVCMRDDIPQEIVMQVLEQYNK</sequence>
<comment type="cofactor">
    <cofactor evidence="2 19">
        <name>NAD(+)</name>
        <dbReference type="ChEBI" id="CHEBI:57540"/>
    </cofactor>
</comment>
<name>A0A3D8IT28_9HELI</name>
<keyword evidence="11 19" id="KW-0028">Amino-acid biosynthesis</keyword>
<evidence type="ECO:0000256" key="14">
    <source>
        <dbReference type="ARBA" id="ARBA00022833"/>
    </source>
</evidence>
<keyword evidence="10 19" id="KW-0963">Cytoplasm</keyword>
<comment type="cofactor">
    <cofactor evidence="3">
        <name>Zn(2+)</name>
        <dbReference type="ChEBI" id="CHEBI:29105"/>
    </cofactor>
</comment>
<feature type="binding site" evidence="19">
    <location>
        <position position="144"/>
    </location>
    <ligand>
        <name>NAD(+)</name>
        <dbReference type="ChEBI" id="CHEBI:57540"/>
    </ligand>
</feature>
<evidence type="ECO:0000256" key="10">
    <source>
        <dbReference type="ARBA" id="ARBA00022490"/>
    </source>
</evidence>
<dbReference type="GO" id="GO:0000166">
    <property type="term" value="F:nucleotide binding"/>
    <property type="evidence" value="ECO:0007669"/>
    <property type="project" value="UniProtKB-KW"/>
</dbReference>
<dbReference type="GO" id="GO:0009073">
    <property type="term" value="P:aromatic amino acid family biosynthetic process"/>
    <property type="evidence" value="ECO:0007669"/>
    <property type="project" value="UniProtKB-KW"/>
</dbReference>
<keyword evidence="23" id="KW-1185">Reference proteome</keyword>
<comment type="function">
    <text evidence="4 19">Catalyzes the conversion of 3-deoxy-D-arabino-heptulosonate 7-phosphate (DAHP) to dehydroquinate (DHQ).</text>
</comment>
<dbReference type="NCBIfam" id="TIGR01357">
    <property type="entry name" value="aroB"/>
    <property type="match status" value="1"/>
</dbReference>
<dbReference type="Proteomes" id="UP000256514">
    <property type="component" value="Unassembled WGS sequence"/>
</dbReference>
<dbReference type="PANTHER" id="PTHR43622">
    <property type="entry name" value="3-DEHYDROQUINATE SYNTHASE"/>
    <property type="match status" value="1"/>
</dbReference>
<dbReference type="Gene3D" id="3.40.50.1970">
    <property type="match status" value="1"/>
</dbReference>
<feature type="binding site" evidence="19">
    <location>
        <begin position="64"/>
        <end position="69"/>
    </location>
    <ligand>
        <name>NAD(+)</name>
        <dbReference type="ChEBI" id="CHEBI:57540"/>
    </ligand>
</feature>
<evidence type="ECO:0000256" key="11">
    <source>
        <dbReference type="ARBA" id="ARBA00022605"/>
    </source>
</evidence>
<comment type="similarity">
    <text evidence="7 19">Belongs to the sugar phosphate cyclases superfamily. Dehydroquinate synthase family.</text>
</comment>
<keyword evidence="18 19" id="KW-0170">Cobalt</keyword>
<proteinExistence type="inferred from homology"/>
<dbReference type="FunFam" id="3.40.50.1970:FF:000007">
    <property type="entry name" value="Pentafunctional AROM polypeptide"/>
    <property type="match status" value="1"/>
</dbReference>
<feature type="binding site" evidence="19">
    <location>
        <begin position="98"/>
        <end position="102"/>
    </location>
    <ligand>
        <name>NAD(+)</name>
        <dbReference type="ChEBI" id="CHEBI:57540"/>
    </ligand>
</feature>
<gene>
    <name evidence="19" type="primary">aroB</name>
    <name evidence="22" type="ORF">CQA54_01175</name>
</gene>
<dbReference type="PIRSF" id="PIRSF001455">
    <property type="entry name" value="DHQ_synth"/>
    <property type="match status" value="1"/>
</dbReference>
<feature type="binding site" evidence="19">
    <location>
        <position position="135"/>
    </location>
    <ligand>
        <name>NAD(+)</name>
        <dbReference type="ChEBI" id="CHEBI:57540"/>
    </ligand>
</feature>
<comment type="caution">
    <text evidence="19">Lacks conserved residue(s) required for the propagation of feature annotation.</text>
</comment>
<dbReference type="InterPro" id="IPR030963">
    <property type="entry name" value="DHQ_synth_fam"/>
</dbReference>
<evidence type="ECO:0000313" key="23">
    <source>
        <dbReference type="Proteomes" id="UP000256514"/>
    </source>
</evidence>
<evidence type="ECO:0000256" key="2">
    <source>
        <dbReference type="ARBA" id="ARBA00001911"/>
    </source>
</evidence>
<keyword evidence="17 19" id="KW-0456">Lyase</keyword>
<evidence type="ECO:0000256" key="3">
    <source>
        <dbReference type="ARBA" id="ARBA00001947"/>
    </source>
</evidence>
<keyword evidence="12 19" id="KW-0479">Metal-binding</keyword>
<dbReference type="GO" id="GO:0003856">
    <property type="term" value="F:3-dehydroquinate synthase activity"/>
    <property type="evidence" value="ECO:0007669"/>
    <property type="project" value="UniProtKB-UniRule"/>
</dbReference>
<evidence type="ECO:0000256" key="9">
    <source>
        <dbReference type="ARBA" id="ARBA00017684"/>
    </source>
</evidence>
<evidence type="ECO:0000256" key="18">
    <source>
        <dbReference type="ARBA" id="ARBA00023285"/>
    </source>
</evidence>
<feature type="binding site" evidence="19">
    <location>
        <begin position="122"/>
        <end position="123"/>
    </location>
    <ligand>
        <name>NAD(+)</name>
        <dbReference type="ChEBI" id="CHEBI:57540"/>
    </ligand>
</feature>
<dbReference type="OrthoDB" id="9806583at2"/>
<dbReference type="AlphaFoldDB" id="A0A3D8IT28"/>
<evidence type="ECO:0000256" key="15">
    <source>
        <dbReference type="ARBA" id="ARBA00023027"/>
    </source>
</evidence>
<feature type="domain" description="3-dehydroquinate synthase C-terminal" evidence="21">
    <location>
        <begin position="174"/>
        <end position="313"/>
    </location>
</feature>
<comment type="caution">
    <text evidence="22">The sequence shown here is derived from an EMBL/GenBank/DDBJ whole genome shotgun (WGS) entry which is preliminary data.</text>
</comment>
<comment type="pathway">
    <text evidence="6 19">Metabolic intermediate biosynthesis; chorismate biosynthesis; chorismate from D-erythrose 4-phosphate and phosphoenolpyruvate: step 2/7.</text>
</comment>
<evidence type="ECO:0000256" key="7">
    <source>
        <dbReference type="ARBA" id="ARBA00005412"/>
    </source>
</evidence>
<keyword evidence="14 19" id="KW-0862">Zinc</keyword>
<accession>A0A3D8IT28</accession>
<dbReference type="GO" id="GO:0005737">
    <property type="term" value="C:cytoplasm"/>
    <property type="evidence" value="ECO:0007669"/>
    <property type="project" value="UniProtKB-SubCell"/>
</dbReference>
<evidence type="ECO:0000256" key="6">
    <source>
        <dbReference type="ARBA" id="ARBA00004661"/>
    </source>
</evidence>
<dbReference type="Gene3D" id="1.20.1090.10">
    <property type="entry name" value="Dehydroquinate synthase-like - alpha domain"/>
    <property type="match status" value="1"/>
</dbReference>
<comment type="cofactor">
    <cofactor evidence="19">
        <name>Co(2+)</name>
        <dbReference type="ChEBI" id="CHEBI:48828"/>
    </cofactor>
    <cofactor evidence="19">
        <name>Zn(2+)</name>
        <dbReference type="ChEBI" id="CHEBI:29105"/>
    </cofactor>
    <text evidence="19">Binds 1 divalent metal cation per subunit. Can use either Co(2+) or Zn(2+).</text>
</comment>
<feature type="binding site" evidence="19">
    <location>
        <position position="253"/>
    </location>
    <ligand>
        <name>Zn(2+)</name>
        <dbReference type="ChEBI" id="CHEBI:29105"/>
    </ligand>
</feature>
<evidence type="ECO:0000256" key="5">
    <source>
        <dbReference type="ARBA" id="ARBA00004496"/>
    </source>
</evidence>
<feature type="domain" description="3-dehydroquinate synthase N-terminal" evidence="20">
    <location>
        <begin position="60"/>
        <end position="172"/>
    </location>
</feature>
<dbReference type="UniPathway" id="UPA00053">
    <property type="reaction ID" value="UER00085"/>
</dbReference>
<evidence type="ECO:0000256" key="8">
    <source>
        <dbReference type="ARBA" id="ARBA00013031"/>
    </source>
</evidence>
<dbReference type="EC" id="4.2.3.4" evidence="8 19"/>
<dbReference type="EMBL" id="NXLT01000001">
    <property type="protein sequence ID" value="RDU68447.1"/>
    <property type="molecule type" value="Genomic_DNA"/>
</dbReference>
<evidence type="ECO:0000256" key="4">
    <source>
        <dbReference type="ARBA" id="ARBA00003485"/>
    </source>
</evidence>
<feature type="binding site" evidence="19">
    <location>
        <position position="236"/>
    </location>
    <ligand>
        <name>Zn(2+)</name>
        <dbReference type="ChEBI" id="CHEBI:29105"/>
    </ligand>
</feature>